<feature type="signal peptide" evidence="1">
    <location>
        <begin position="1"/>
        <end position="20"/>
    </location>
</feature>
<comment type="caution">
    <text evidence="2">The sequence shown here is derived from an EMBL/GenBank/DDBJ whole genome shotgun (WGS) entry which is preliminary data.</text>
</comment>
<dbReference type="EMBL" id="ADCY02000024">
    <property type="protein sequence ID" value="EFG30916.2"/>
    <property type="molecule type" value="Genomic_DNA"/>
</dbReference>
<evidence type="ECO:0000313" key="3">
    <source>
        <dbReference type="Proteomes" id="UP000017813"/>
    </source>
</evidence>
<feature type="chain" id="PRO_5030178887" description="Lipoprotein" evidence="1">
    <location>
        <begin position="21"/>
        <end position="129"/>
    </location>
</feature>
<dbReference type="KEGG" id="smur:BWP33_04335"/>
<evidence type="ECO:0008006" key="4">
    <source>
        <dbReference type="Google" id="ProtNLM"/>
    </source>
</evidence>
<proteinExistence type="predicted"/>
<dbReference type="AlphaFoldDB" id="V9H5W6"/>
<dbReference type="HOGENOM" id="CLU_1978534_0_0_4"/>
<keyword evidence="3" id="KW-1185">Reference proteome</keyword>
<dbReference type="STRING" id="641147.HMPREF9021_01144"/>
<keyword evidence="1" id="KW-0732">Signal</keyword>
<evidence type="ECO:0000313" key="2">
    <source>
        <dbReference type="EMBL" id="EFG30916.2"/>
    </source>
</evidence>
<organism evidence="2 3">
    <name type="scientific">Simonsiella muelleri ATCC 29453</name>
    <dbReference type="NCBI Taxonomy" id="641147"/>
    <lineage>
        <taxon>Bacteria</taxon>
        <taxon>Pseudomonadati</taxon>
        <taxon>Pseudomonadota</taxon>
        <taxon>Betaproteobacteria</taxon>
        <taxon>Neisseriales</taxon>
        <taxon>Neisseriaceae</taxon>
        <taxon>Simonsiella</taxon>
    </lineage>
</organism>
<reference evidence="2 3" key="2">
    <citation type="submission" date="2011-10" db="EMBL/GenBank/DDBJ databases">
        <title>The Genome Sequence of Simonsiella muelleri ATCC 29453.</title>
        <authorList>
            <consortium name="The Broad Institute Genome Sequencing Platform"/>
            <consortium name="The Broad Institute Genome Sequencing Center for Infectious Disease"/>
            <person name="Earl A."/>
            <person name="Ward D."/>
            <person name="Feldgarden M."/>
            <person name="Gevers D."/>
            <person name="Izard J."/>
            <person name="Baranova O.V."/>
            <person name="Blanton J.M."/>
            <person name="Tanner A.C."/>
            <person name="Dewhirst F."/>
            <person name="Young S.K."/>
            <person name="Zeng Q."/>
            <person name="Gargeya S."/>
            <person name="Fitzgerald M."/>
            <person name="Haas B."/>
            <person name="Abouelleil A."/>
            <person name="Alvarado L."/>
            <person name="Arachchi H.M."/>
            <person name="Berlin A."/>
            <person name="Brown A."/>
            <person name="Chapman S.B."/>
            <person name="Chen Z."/>
            <person name="Dunbar C."/>
            <person name="Freedman E."/>
            <person name="Gearin G."/>
            <person name="Goldberg J."/>
            <person name="Griggs A."/>
            <person name="Gujja S."/>
            <person name="Heiman D."/>
            <person name="Howarth C."/>
            <person name="Larson L."/>
            <person name="Lui A."/>
            <person name="MacDonald P.J.P."/>
            <person name="Montmayeur A."/>
            <person name="Murphy C."/>
            <person name="Neiman D."/>
            <person name="Pearson M."/>
            <person name="Priest M."/>
            <person name="Roberts A."/>
            <person name="Saif S."/>
            <person name="Shea T."/>
            <person name="Shenoy N."/>
            <person name="Sisk P."/>
            <person name="Stolte C."/>
            <person name="Sykes S."/>
            <person name="Wortman J."/>
            <person name="Nusbaum C."/>
            <person name="Birren B."/>
        </authorList>
    </citation>
    <scope>NUCLEOTIDE SEQUENCE [LARGE SCALE GENOMIC DNA]</scope>
    <source>
        <strain evidence="2 3">ATCC 29453</strain>
    </source>
</reference>
<accession>V9H5W6</accession>
<dbReference type="Proteomes" id="UP000017813">
    <property type="component" value="Unassembled WGS sequence"/>
</dbReference>
<evidence type="ECO:0000256" key="1">
    <source>
        <dbReference type="SAM" id="SignalP"/>
    </source>
</evidence>
<protein>
    <recommendedName>
        <fullName evidence="4">Lipoprotein</fullName>
    </recommendedName>
</protein>
<dbReference type="eggNOG" id="ENOG50344JD">
    <property type="taxonomic scope" value="Bacteria"/>
</dbReference>
<reference evidence="2 3" key="1">
    <citation type="submission" date="2010-03" db="EMBL/GenBank/DDBJ databases">
        <authorList>
            <consortium name="The Broad Institute Genome Sequencing Platform"/>
            <person name="Ward D."/>
            <person name="Earl A."/>
            <person name="Feldgarden M."/>
            <person name="Gevers D."/>
            <person name="Young S."/>
            <person name="Zeng Q."/>
            <person name="Koehrsen M."/>
            <person name="Alvarado L."/>
            <person name="Berlin A.M."/>
            <person name="Borenstein D."/>
            <person name="Chapman S.B."/>
            <person name="Chen Z."/>
            <person name="Engels R."/>
            <person name="Freedman E."/>
            <person name="Gellesch M."/>
            <person name="Goldberg J."/>
            <person name="Griggs A."/>
            <person name="Gujja S."/>
            <person name="Heilman E.R."/>
            <person name="Heiman D.I."/>
            <person name="Hepburn T.A."/>
            <person name="Howarth C."/>
            <person name="Jen D."/>
            <person name="Larson L."/>
            <person name="Mehta T."/>
            <person name="Park D."/>
            <person name="Pearson M."/>
            <person name="Richards J."/>
            <person name="Roberts A."/>
            <person name="Saif S."/>
            <person name="Shea T.D."/>
            <person name="Shenoy N."/>
            <person name="Sisk P."/>
            <person name="Stolte C."/>
            <person name="Sykes S.N."/>
            <person name="Walk T."/>
            <person name="White J."/>
            <person name="Yandava C."/>
            <person name="Izard J."/>
            <person name="Baranova O.V."/>
            <person name="Blanton J.M."/>
            <person name="Tanner A.C."/>
            <person name="Dewhirst F."/>
            <person name="Haas B."/>
            <person name="Nusbaum C."/>
            <person name="Birren B."/>
        </authorList>
    </citation>
    <scope>NUCLEOTIDE SEQUENCE [LARGE SCALE GENOMIC DNA]</scope>
    <source>
        <strain evidence="2 3">ATCC 29453</strain>
    </source>
</reference>
<name>V9H5W6_9NEIS</name>
<sequence length="129" mass="15336">MRVIRLIFLMILTACANSFAPNNQQIDALRIIQYRDVNGMGLMPVARSAGDAREKLWRKWLNIYDKKFDNQLNQKLDGQTQWCVQWLNGKKNERICRRDGGLIWFERGMLRDQMAVEMADRIWALQRYN</sequence>
<gene>
    <name evidence="2" type="ORF">HMPREF9021_01144</name>
</gene>